<dbReference type="EMBL" id="CP098611">
    <property type="protein sequence ID" value="USR93078.1"/>
    <property type="molecule type" value="Genomic_DNA"/>
</dbReference>
<feature type="transmembrane region" description="Helical" evidence="5">
    <location>
        <begin position="90"/>
        <end position="109"/>
    </location>
</feature>
<keyword evidence="3 5" id="KW-1133">Transmembrane helix</keyword>
<evidence type="ECO:0000256" key="5">
    <source>
        <dbReference type="SAM" id="Phobius"/>
    </source>
</evidence>
<feature type="transmembrane region" description="Helical" evidence="5">
    <location>
        <begin position="116"/>
        <end position="138"/>
    </location>
</feature>
<dbReference type="InterPro" id="IPR001129">
    <property type="entry name" value="Membr-assoc_MAPEG"/>
</dbReference>
<dbReference type="SUPFAM" id="SSF161084">
    <property type="entry name" value="MAPEG domain-like"/>
    <property type="match status" value="1"/>
</dbReference>
<dbReference type="RefSeq" id="WP_252665257.1">
    <property type="nucleotide sequence ID" value="NZ_CP098611.1"/>
</dbReference>
<keyword evidence="7" id="KW-1185">Reference proteome</keyword>
<evidence type="ECO:0000313" key="6">
    <source>
        <dbReference type="EMBL" id="USR93078.1"/>
    </source>
</evidence>
<keyword evidence="4 5" id="KW-0472">Membrane</keyword>
<proteinExistence type="predicted"/>
<dbReference type="PANTHER" id="PTHR35371">
    <property type="entry name" value="INNER MEMBRANE PROTEIN"/>
    <property type="match status" value="1"/>
</dbReference>
<organism evidence="6 7">
    <name type="scientific">Phormidium yuhuli AB48</name>
    <dbReference type="NCBI Taxonomy" id="2940671"/>
    <lineage>
        <taxon>Bacteria</taxon>
        <taxon>Bacillati</taxon>
        <taxon>Cyanobacteriota</taxon>
        <taxon>Cyanophyceae</taxon>
        <taxon>Oscillatoriophycideae</taxon>
        <taxon>Oscillatoriales</taxon>
        <taxon>Oscillatoriaceae</taxon>
        <taxon>Phormidium</taxon>
        <taxon>Phormidium yuhuli</taxon>
    </lineage>
</organism>
<name>A0ABY5AYD2_9CYAN</name>
<dbReference type="PANTHER" id="PTHR35371:SF1">
    <property type="entry name" value="BLR7753 PROTEIN"/>
    <property type="match status" value="1"/>
</dbReference>
<feature type="transmembrane region" description="Helical" evidence="5">
    <location>
        <begin position="9"/>
        <end position="29"/>
    </location>
</feature>
<accession>A0ABY5AYD2</accession>
<evidence type="ECO:0000313" key="7">
    <source>
        <dbReference type="Proteomes" id="UP001056708"/>
    </source>
</evidence>
<dbReference type="Pfam" id="PF01124">
    <property type="entry name" value="MAPEG"/>
    <property type="match status" value="1"/>
</dbReference>
<reference evidence="6" key="1">
    <citation type="submission" date="2022-06" db="EMBL/GenBank/DDBJ databases">
        <title>Genome sequence of Phormidium yuhuli AB48 isolated from an industrial photobioreactor environment.</title>
        <authorList>
            <person name="Qiu Y."/>
            <person name="Noonan A.J.C."/>
            <person name="Dofher K."/>
            <person name="Koch M."/>
            <person name="Kieft B."/>
            <person name="Lin X."/>
            <person name="Ziels R.M."/>
            <person name="Hallam S.J."/>
        </authorList>
    </citation>
    <scope>NUCLEOTIDE SEQUENCE</scope>
    <source>
        <strain evidence="6">AB48</strain>
    </source>
</reference>
<evidence type="ECO:0000256" key="1">
    <source>
        <dbReference type="ARBA" id="ARBA00004370"/>
    </source>
</evidence>
<dbReference type="Gene3D" id="1.20.120.550">
    <property type="entry name" value="Membrane associated eicosanoid/glutathione metabolism-like domain"/>
    <property type="match status" value="1"/>
</dbReference>
<sequence length="142" mass="15416">MVIQWSDSLILLLAIALAAVLIYLPYLLVGYARFRVGYDLAAPRAMFDRLPAYAQRATWAHQNSFETFLPFAAAALIAYVTHGESATTTWAALIFLAARVVYSGCYIFNVPLVRSASFVIGSLATLVLFAVGLDAAGLNFGF</sequence>
<evidence type="ECO:0000256" key="3">
    <source>
        <dbReference type="ARBA" id="ARBA00022989"/>
    </source>
</evidence>
<keyword evidence="2 5" id="KW-0812">Transmembrane</keyword>
<comment type="subcellular location">
    <subcellularLocation>
        <location evidence="1">Membrane</location>
    </subcellularLocation>
</comment>
<protein>
    <submittedName>
        <fullName evidence="6">MAPEG family protein</fullName>
    </submittedName>
</protein>
<dbReference type="Proteomes" id="UP001056708">
    <property type="component" value="Chromosome"/>
</dbReference>
<dbReference type="InterPro" id="IPR023352">
    <property type="entry name" value="MAPEG-like_dom_sf"/>
</dbReference>
<evidence type="ECO:0000256" key="4">
    <source>
        <dbReference type="ARBA" id="ARBA00023136"/>
    </source>
</evidence>
<gene>
    <name evidence="6" type="ORF">NEA10_01740</name>
</gene>
<evidence type="ECO:0000256" key="2">
    <source>
        <dbReference type="ARBA" id="ARBA00022692"/>
    </source>
</evidence>